<dbReference type="RefSeq" id="WP_305111153.1">
    <property type="nucleotide sequence ID" value="NZ_JAUTIX010000003.1"/>
</dbReference>
<evidence type="ECO:0000256" key="1">
    <source>
        <dbReference type="SAM" id="SignalP"/>
    </source>
</evidence>
<dbReference type="AlphaFoldDB" id="A0AA90S816"/>
<keyword evidence="1" id="KW-0732">Signal</keyword>
<comment type="caution">
    <text evidence="2">The sequence shown here is derived from an EMBL/GenBank/DDBJ whole genome shotgun (WGS) entry which is preliminary data.</text>
</comment>
<evidence type="ECO:0008006" key="4">
    <source>
        <dbReference type="Google" id="ProtNLM"/>
    </source>
</evidence>
<gene>
    <name evidence="2" type="ORF">Q7X28_09840</name>
</gene>
<organism evidence="2 3">
    <name type="scientific">Tsukamurella strandjordii</name>
    <dbReference type="NCBI Taxonomy" id="147577"/>
    <lineage>
        <taxon>Bacteria</taxon>
        <taxon>Bacillati</taxon>
        <taxon>Actinomycetota</taxon>
        <taxon>Actinomycetes</taxon>
        <taxon>Mycobacteriales</taxon>
        <taxon>Tsukamurellaceae</taxon>
        <taxon>Tsukamurella</taxon>
    </lineage>
</organism>
<name>A0AA90S816_9ACTN</name>
<feature type="chain" id="PRO_5041657680" description="DUF5642 domain-containing protein" evidence="1">
    <location>
        <begin position="26"/>
        <end position="234"/>
    </location>
</feature>
<dbReference type="Proteomes" id="UP001178281">
    <property type="component" value="Unassembled WGS sequence"/>
</dbReference>
<accession>A0AA90S816</accession>
<protein>
    <recommendedName>
        <fullName evidence="4">DUF5642 domain-containing protein</fullName>
    </recommendedName>
</protein>
<dbReference type="EMBL" id="JAUTIX010000003">
    <property type="protein sequence ID" value="MDP0398225.1"/>
    <property type="molecule type" value="Genomic_DNA"/>
</dbReference>
<feature type="signal peptide" evidence="1">
    <location>
        <begin position="1"/>
        <end position="25"/>
    </location>
</feature>
<sequence length="234" mass="23494">MHALRRTAVVAAALALAAPAGIAQAAPAPGKPTTPAAQLLLTQAEFPAGYEVKPVSSKELASILRDVGDGLTKAKVTPAQCAPVIDRGAFERAGNQPIVVGVNEAKKSAISEVLSEGGDINKALANPPGCDNVRVEMNDIAGTKDKLVMDVSSVPVNLPGLPAGSKAVLAKSTGTVTVDGKTKPIKQEQLLAGTTARGYAVLITGAGAGANPVADRGDVAKALTAAVNKVNAAR</sequence>
<reference evidence="2" key="1">
    <citation type="submission" date="2023-08" db="EMBL/GenBank/DDBJ databases">
        <title>The draft genome of Tsukamurella strandjordii strain 050030.</title>
        <authorList>
            <person name="Zhao F."/>
            <person name="Feng Y."/>
            <person name="Zong Z."/>
        </authorList>
    </citation>
    <scope>NUCLEOTIDE SEQUENCE</scope>
    <source>
        <strain evidence="2">050030</strain>
    </source>
</reference>
<evidence type="ECO:0000313" key="3">
    <source>
        <dbReference type="Proteomes" id="UP001178281"/>
    </source>
</evidence>
<evidence type="ECO:0000313" key="2">
    <source>
        <dbReference type="EMBL" id="MDP0398225.1"/>
    </source>
</evidence>
<keyword evidence="3" id="KW-1185">Reference proteome</keyword>
<proteinExistence type="predicted"/>